<keyword evidence="1" id="KW-0472">Membrane</keyword>
<organism evidence="2 3">
    <name type="scientific">Heliobacterium modesticaldum (strain ATCC 51547 / Ice1)</name>
    <dbReference type="NCBI Taxonomy" id="498761"/>
    <lineage>
        <taxon>Bacteria</taxon>
        <taxon>Bacillati</taxon>
        <taxon>Bacillota</taxon>
        <taxon>Clostridia</taxon>
        <taxon>Eubacteriales</taxon>
        <taxon>Heliobacteriaceae</taxon>
        <taxon>Heliomicrobium</taxon>
    </lineage>
</organism>
<evidence type="ECO:0000313" key="3">
    <source>
        <dbReference type="Proteomes" id="UP000008550"/>
    </source>
</evidence>
<evidence type="ECO:0000313" key="2">
    <source>
        <dbReference type="EMBL" id="ABZ82647.1"/>
    </source>
</evidence>
<gene>
    <name evidence="2" type="ORF">HM1_0022</name>
</gene>
<name>B0THX4_HELMI</name>
<accession>B0THX4</accession>
<keyword evidence="1" id="KW-0812">Transmembrane</keyword>
<reference evidence="2 3" key="1">
    <citation type="journal article" date="2008" name="J. Bacteriol.">
        <title>The genome of Heliobacterium modesticaldum, a phototrophic representative of the Firmicutes containing the simplest photosynthetic apparatus.</title>
        <authorList>
            <person name="Sattley W.M."/>
            <person name="Madigan M.T."/>
            <person name="Swingley W.D."/>
            <person name="Cheung P.C."/>
            <person name="Clocksin K.M."/>
            <person name="Conrad A.L."/>
            <person name="Dejesa L.C."/>
            <person name="Honchak B.M."/>
            <person name="Jung D.O."/>
            <person name="Karbach L.E."/>
            <person name="Kurdoglu A."/>
            <person name="Lahiri S."/>
            <person name="Mastrian S.D."/>
            <person name="Page L.E."/>
            <person name="Taylor H.L."/>
            <person name="Wang Z.T."/>
            <person name="Raymond J."/>
            <person name="Chen M."/>
            <person name="Blankenship R.E."/>
            <person name="Touchman J.W."/>
        </authorList>
    </citation>
    <scope>NUCLEOTIDE SEQUENCE [LARGE SCALE GENOMIC DNA]</scope>
    <source>
        <strain evidence="3">ATCC 51547 / Ice1</strain>
    </source>
</reference>
<sequence length="44" mass="4989">MEKAFFTMYAGQAISILSSQAVQFLILWWITVQTGSALLPWPSR</sequence>
<dbReference type="EMBL" id="CP000930">
    <property type="protein sequence ID" value="ABZ82647.1"/>
    <property type="molecule type" value="Genomic_DNA"/>
</dbReference>
<dbReference type="STRING" id="498761.HM1_0022"/>
<keyword evidence="3" id="KW-1185">Reference proteome</keyword>
<feature type="transmembrane region" description="Helical" evidence="1">
    <location>
        <begin position="21"/>
        <end position="41"/>
    </location>
</feature>
<protein>
    <submittedName>
        <fullName evidence="2">Macrolide-efflux protein, putative</fullName>
    </submittedName>
</protein>
<dbReference type="KEGG" id="hmo:HM1_0022"/>
<proteinExistence type="predicted"/>
<dbReference type="AlphaFoldDB" id="B0THX4"/>
<evidence type="ECO:0000256" key="1">
    <source>
        <dbReference type="SAM" id="Phobius"/>
    </source>
</evidence>
<dbReference type="Proteomes" id="UP000008550">
    <property type="component" value="Chromosome"/>
</dbReference>
<keyword evidence="1" id="KW-1133">Transmembrane helix</keyword>
<dbReference type="HOGENOM" id="CLU_3217055_0_0_9"/>